<dbReference type="EMBL" id="LVVY01000119">
    <property type="protein sequence ID" value="OAM74529.1"/>
    <property type="molecule type" value="Genomic_DNA"/>
</dbReference>
<keyword evidence="2" id="KW-1185">Reference proteome</keyword>
<organism evidence="1 2">
    <name type="scientific">Devosia elaeis</name>
    <dbReference type="NCBI Taxonomy" id="1770058"/>
    <lineage>
        <taxon>Bacteria</taxon>
        <taxon>Pseudomonadati</taxon>
        <taxon>Pseudomonadota</taxon>
        <taxon>Alphaproteobacteria</taxon>
        <taxon>Hyphomicrobiales</taxon>
        <taxon>Devosiaceae</taxon>
        <taxon>Devosia</taxon>
    </lineage>
</organism>
<dbReference type="Proteomes" id="UP000078389">
    <property type="component" value="Unassembled WGS sequence"/>
</dbReference>
<reference evidence="1 2" key="1">
    <citation type="submission" date="2016-03" db="EMBL/GenBank/DDBJ databases">
        <title>Genome sequencing of Devosia sp. S37.</title>
        <authorList>
            <person name="Mohd Nor M."/>
        </authorList>
    </citation>
    <scope>NUCLEOTIDE SEQUENCE [LARGE SCALE GENOMIC DNA]</scope>
    <source>
        <strain evidence="1 2">S37</strain>
    </source>
</reference>
<evidence type="ECO:0000313" key="1">
    <source>
        <dbReference type="EMBL" id="OAM74529.1"/>
    </source>
</evidence>
<protein>
    <submittedName>
        <fullName evidence="1">Uncharacterized protein</fullName>
    </submittedName>
</protein>
<name>A0A178HPI9_9HYPH</name>
<accession>A0A178HPI9</accession>
<comment type="caution">
    <text evidence="1">The sequence shown here is derived from an EMBL/GenBank/DDBJ whole genome shotgun (WGS) entry which is preliminary data.</text>
</comment>
<proteinExistence type="predicted"/>
<gene>
    <name evidence="1" type="ORF">A3840_15405</name>
</gene>
<sequence length="87" mass="9983">MPAEDDPFVLLALPACRREAYLCVADDRKEAQMQIGRFMAQAVHAVDVHLDSIRRYQTYRMLGTRQDTMLRVCQRVAHRDIHPGSIG</sequence>
<evidence type="ECO:0000313" key="2">
    <source>
        <dbReference type="Proteomes" id="UP000078389"/>
    </source>
</evidence>
<dbReference type="AlphaFoldDB" id="A0A178HPI9"/>